<keyword evidence="2" id="KW-0378">Hydrolase</keyword>
<dbReference type="InterPro" id="IPR033121">
    <property type="entry name" value="PEPTIDASE_A1"/>
</dbReference>
<keyword evidence="5" id="KW-1185">Reference proteome</keyword>
<evidence type="ECO:0000313" key="5">
    <source>
        <dbReference type="Proteomes" id="UP000631114"/>
    </source>
</evidence>
<dbReference type="PANTHER" id="PTHR47967">
    <property type="entry name" value="OS07G0603500 PROTEIN-RELATED"/>
    <property type="match status" value="1"/>
</dbReference>
<dbReference type="Pfam" id="PF14541">
    <property type="entry name" value="TAXi_C"/>
    <property type="match status" value="1"/>
</dbReference>
<protein>
    <recommendedName>
        <fullName evidence="3">Peptidase A1 domain-containing protein</fullName>
    </recommendedName>
</protein>
<dbReference type="PROSITE" id="PS51767">
    <property type="entry name" value="PEPTIDASE_A1"/>
    <property type="match status" value="1"/>
</dbReference>
<dbReference type="GO" id="GO:0004190">
    <property type="term" value="F:aspartic-type endopeptidase activity"/>
    <property type="evidence" value="ECO:0007669"/>
    <property type="project" value="InterPro"/>
</dbReference>
<dbReference type="GO" id="GO:0006508">
    <property type="term" value="P:proteolysis"/>
    <property type="evidence" value="ECO:0007669"/>
    <property type="project" value="UniProtKB-KW"/>
</dbReference>
<evidence type="ECO:0000256" key="2">
    <source>
        <dbReference type="ARBA" id="ARBA00022801"/>
    </source>
</evidence>
<dbReference type="SUPFAM" id="SSF50630">
    <property type="entry name" value="Acid proteases"/>
    <property type="match status" value="1"/>
</dbReference>
<dbReference type="InterPro" id="IPR032799">
    <property type="entry name" value="TAXi_C"/>
</dbReference>
<organism evidence="4 5">
    <name type="scientific">Coptis chinensis</name>
    <dbReference type="NCBI Taxonomy" id="261450"/>
    <lineage>
        <taxon>Eukaryota</taxon>
        <taxon>Viridiplantae</taxon>
        <taxon>Streptophyta</taxon>
        <taxon>Embryophyta</taxon>
        <taxon>Tracheophyta</taxon>
        <taxon>Spermatophyta</taxon>
        <taxon>Magnoliopsida</taxon>
        <taxon>Ranunculales</taxon>
        <taxon>Ranunculaceae</taxon>
        <taxon>Coptidoideae</taxon>
        <taxon>Coptis</taxon>
    </lineage>
</organism>
<evidence type="ECO:0000256" key="1">
    <source>
        <dbReference type="ARBA" id="ARBA00022670"/>
    </source>
</evidence>
<dbReference type="AlphaFoldDB" id="A0A835H7Q1"/>
<dbReference type="InterPro" id="IPR001969">
    <property type="entry name" value="Aspartic_peptidase_AS"/>
</dbReference>
<dbReference type="PANTHER" id="PTHR47967:SF117">
    <property type="entry name" value="PEPTIDASE A1 DOMAIN-CONTAINING PROTEIN"/>
    <property type="match status" value="1"/>
</dbReference>
<proteinExistence type="predicted"/>
<dbReference type="InterPro" id="IPR021109">
    <property type="entry name" value="Peptidase_aspartic_dom_sf"/>
</dbReference>
<gene>
    <name evidence="4" type="ORF">IFM89_030473</name>
</gene>
<dbReference type="GO" id="GO:0005576">
    <property type="term" value="C:extracellular region"/>
    <property type="evidence" value="ECO:0007669"/>
    <property type="project" value="TreeGrafter"/>
</dbReference>
<dbReference type="Gene3D" id="2.40.70.10">
    <property type="entry name" value="Acid Proteases"/>
    <property type="match status" value="1"/>
</dbReference>
<evidence type="ECO:0000259" key="3">
    <source>
        <dbReference type="PROSITE" id="PS51767"/>
    </source>
</evidence>
<dbReference type="PROSITE" id="PS00141">
    <property type="entry name" value="ASP_PROTEASE"/>
    <property type="match status" value="1"/>
</dbReference>
<sequence>MGNDVGFKDGQKIHHTLLLPGESHYFVTLEGISVQGVRLQIDPGAFARTPDHNGGCLLDTGSPWTAIHRKEYDIVKSAMQAHFSAFHLEQVPGMFDLCYLNRNQQRLPYPSMTFHFHGADLELDPTQLFLRTLDGFCFIVGPHDHEFFSVLIGSYMQTNRRFIYNTRDNYVAFAREECKLAS</sequence>
<dbReference type="EMBL" id="JADFTS010000008">
    <property type="protein sequence ID" value="KAF9594344.1"/>
    <property type="molecule type" value="Genomic_DNA"/>
</dbReference>
<comment type="caution">
    <text evidence="4">The sequence shown here is derived from an EMBL/GenBank/DDBJ whole genome shotgun (WGS) entry which is preliminary data.</text>
</comment>
<evidence type="ECO:0000313" key="4">
    <source>
        <dbReference type="EMBL" id="KAF9594344.1"/>
    </source>
</evidence>
<feature type="domain" description="Peptidase A1" evidence="3">
    <location>
        <begin position="1"/>
        <end position="174"/>
    </location>
</feature>
<keyword evidence="1" id="KW-0645">Protease</keyword>
<dbReference type="OrthoDB" id="1072226at2759"/>
<accession>A0A835H7Q1</accession>
<dbReference type="InterPro" id="IPR051708">
    <property type="entry name" value="Plant_Aspart_Prot_A1"/>
</dbReference>
<reference evidence="4 5" key="1">
    <citation type="submission" date="2020-10" db="EMBL/GenBank/DDBJ databases">
        <title>The Coptis chinensis genome and diversification of protoberbering-type alkaloids.</title>
        <authorList>
            <person name="Wang B."/>
            <person name="Shu S."/>
            <person name="Song C."/>
            <person name="Liu Y."/>
        </authorList>
    </citation>
    <scope>NUCLEOTIDE SEQUENCE [LARGE SCALE GENOMIC DNA]</scope>
    <source>
        <strain evidence="4">HL-2020</strain>
        <tissue evidence="4">Leaf</tissue>
    </source>
</reference>
<dbReference type="Proteomes" id="UP000631114">
    <property type="component" value="Unassembled WGS sequence"/>
</dbReference>
<name>A0A835H7Q1_9MAGN</name>